<protein>
    <submittedName>
        <fullName evidence="1">Uncharacterized protein</fullName>
    </submittedName>
</protein>
<dbReference type="Proteomes" id="UP000037122">
    <property type="component" value="Unassembled WGS sequence"/>
</dbReference>
<evidence type="ECO:0000313" key="2">
    <source>
        <dbReference type="Proteomes" id="UP000037122"/>
    </source>
</evidence>
<accession>A0A0L0NVW2</accession>
<sequence>MHCARPSAFLPMWIREFISGKASFLKSKKKKKKKSEKKK</sequence>
<proteinExistence type="predicted"/>
<name>A0A0L0NVW2_CANAR</name>
<reference evidence="2" key="1">
    <citation type="journal article" date="2015" name="BMC Genomics">
        <title>Draft genome of a commonly misdiagnosed multidrug resistant pathogen Candida auris.</title>
        <authorList>
            <person name="Chatterjee S."/>
            <person name="Alampalli S.V."/>
            <person name="Nageshan R.K."/>
            <person name="Chettiar S.T."/>
            <person name="Joshi S."/>
            <person name="Tatu U.S."/>
        </authorList>
    </citation>
    <scope>NUCLEOTIDE SEQUENCE [LARGE SCALE GENOMIC DNA]</scope>
    <source>
        <strain evidence="2">6684</strain>
    </source>
</reference>
<evidence type="ECO:0000313" key="1">
    <source>
        <dbReference type="EMBL" id="KND98144.1"/>
    </source>
</evidence>
<dbReference type="EMBL" id="LGST01000035">
    <property type="protein sequence ID" value="KND98144.1"/>
    <property type="molecule type" value="Genomic_DNA"/>
</dbReference>
<dbReference type="AlphaFoldDB" id="A0A0L0NVW2"/>
<gene>
    <name evidence="1" type="ORF">QG37_05128</name>
</gene>
<organism evidence="1 2">
    <name type="scientific">Candidozyma auris</name>
    <name type="common">Yeast</name>
    <name type="synonym">Candida auris</name>
    <dbReference type="NCBI Taxonomy" id="498019"/>
    <lineage>
        <taxon>Eukaryota</taxon>
        <taxon>Fungi</taxon>
        <taxon>Dikarya</taxon>
        <taxon>Ascomycota</taxon>
        <taxon>Saccharomycotina</taxon>
        <taxon>Pichiomycetes</taxon>
        <taxon>Metschnikowiaceae</taxon>
        <taxon>Candidozyma</taxon>
    </lineage>
</organism>
<comment type="caution">
    <text evidence="1">The sequence shown here is derived from an EMBL/GenBank/DDBJ whole genome shotgun (WGS) entry which is preliminary data.</text>
</comment>